<dbReference type="Pfam" id="PF25917">
    <property type="entry name" value="BSH_RND"/>
    <property type="match status" value="1"/>
</dbReference>
<proteinExistence type="inferred from homology"/>
<dbReference type="NCBIfam" id="TIGR01730">
    <property type="entry name" value="RND_mfp"/>
    <property type="match status" value="1"/>
</dbReference>
<dbReference type="GO" id="GO:1990281">
    <property type="term" value="C:efflux pump complex"/>
    <property type="evidence" value="ECO:0007669"/>
    <property type="project" value="TreeGrafter"/>
</dbReference>
<organism evidence="5 6">
    <name type="scientific">Flexistipes sinusarabici</name>
    <dbReference type="NCBI Taxonomy" id="2352"/>
    <lineage>
        <taxon>Bacteria</taxon>
        <taxon>Pseudomonadati</taxon>
        <taxon>Deferribacterota</taxon>
        <taxon>Deferribacteres</taxon>
        <taxon>Deferribacterales</taxon>
        <taxon>Flexistipitaceae</taxon>
        <taxon>Flexistipes</taxon>
    </lineage>
</organism>
<name>A0A3D5QF32_FLESI</name>
<dbReference type="PANTHER" id="PTHR30469:SF15">
    <property type="entry name" value="HLYD FAMILY OF SECRETION PROTEINS"/>
    <property type="match status" value="1"/>
</dbReference>
<dbReference type="GO" id="GO:0015562">
    <property type="term" value="F:efflux transmembrane transporter activity"/>
    <property type="evidence" value="ECO:0007669"/>
    <property type="project" value="TreeGrafter"/>
</dbReference>
<evidence type="ECO:0000259" key="4">
    <source>
        <dbReference type="Pfam" id="PF25917"/>
    </source>
</evidence>
<evidence type="ECO:0000256" key="1">
    <source>
        <dbReference type="ARBA" id="ARBA00009477"/>
    </source>
</evidence>
<dbReference type="InterPro" id="IPR058625">
    <property type="entry name" value="MdtA-like_BSH"/>
</dbReference>
<sequence>MKRIFSLFLFCFFAATAFAQEGQRAANVVVSTVKEKKIVETENKIGLVKYDTTTELSSEVSGLVEDTTFTEGEIVNKGDVLVRLNTDFLDKDIGMKKKEIEVLEVRIENVYRNLQRYEKLYKQNAASEKQYEDLLFEYKRMKKEKQAQELALERLMLEKDKSVIKAPFDGIILSKKVAEGAWVAPGSTVCSIASTDDVIVQVPVNEKYVKFFKEGSEIFMNFTALDKNVTGTAAGLDPVADPKTKNVYLKINIPYFTKLPVNMTANVNLPVSEPQKLRIVSRDAVISNNGQNFVYTIKDGKAKILPINIVSYLGEMVGTDTKHIVPGMKVIVEGNSRLRPDQPVKVTGEK</sequence>
<evidence type="ECO:0000256" key="2">
    <source>
        <dbReference type="SAM" id="Coils"/>
    </source>
</evidence>
<accession>A0A3D5QF32</accession>
<keyword evidence="2" id="KW-0175">Coiled coil</keyword>
<comment type="caution">
    <text evidence="5">The sequence shown here is derived from an EMBL/GenBank/DDBJ whole genome shotgun (WGS) entry which is preliminary data.</text>
</comment>
<dbReference type="RefSeq" id="WP_273266113.1">
    <property type="nucleotide sequence ID" value="NZ_JAAZVV010000053.1"/>
</dbReference>
<protein>
    <submittedName>
        <fullName evidence="5">Efflux RND transporter periplasmic adaptor subunit</fullName>
    </submittedName>
</protein>
<dbReference type="EMBL" id="DPPF01000198">
    <property type="protein sequence ID" value="HCW93879.1"/>
    <property type="molecule type" value="Genomic_DNA"/>
</dbReference>
<comment type="similarity">
    <text evidence="1">Belongs to the membrane fusion protein (MFP) (TC 8.A.1) family.</text>
</comment>
<dbReference type="PANTHER" id="PTHR30469">
    <property type="entry name" value="MULTIDRUG RESISTANCE PROTEIN MDTA"/>
    <property type="match status" value="1"/>
</dbReference>
<reference evidence="5 6" key="1">
    <citation type="journal article" date="2018" name="Nat. Biotechnol.">
        <title>A standardized bacterial taxonomy based on genome phylogeny substantially revises the tree of life.</title>
        <authorList>
            <person name="Parks D.H."/>
            <person name="Chuvochina M."/>
            <person name="Waite D.W."/>
            <person name="Rinke C."/>
            <person name="Skarshewski A."/>
            <person name="Chaumeil P.A."/>
            <person name="Hugenholtz P."/>
        </authorList>
    </citation>
    <scope>NUCLEOTIDE SEQUENCE [LARGE SCALE GENOMIC DNA]</scope>
    <source>
        <strain evidence="5">UBA8672</strain>
    </source>
</reference>
<evidence type="ECO:0000313" key="6">
    <source>
        <dbReference type="Proteomes" id="UP000262325"/>
    </source>
</evidence>
<feature type="domain" description="Multidrug resistance protein MdtA-like barrel-sandwich hybrid" evidence="4">
    <location>
        <begin position="54"/>
        <end position="189"/>
    </location>
</feature>
<dbReference type="Gene3D" id="1.10.287.470">
    <property type="entry name" value="Helix hairpin bin"/>
    <property type="match status" value="1"/>
</dbReference>
<dbReference type="Gene3D" id="2.40.420.20">
    <property type="match status" value="1"/>
</dbReference>
<dbReference type="Gene3D" id="2.40.30.170">
    <property type="match status" value="1"/>
</dbReference>
<keyword evidence="3" id="KW-0732">Signal</keyword>
<evidence type="ECO:0000313" key="5">
    <source>
        <dbReference type="EMBL" id="HCW93879.1"/>
    </source>
</evidence>
<dbReference type="AlphaFoldDB" id="A0A3D5QF32"/>
<feature type="signal peptide" evidence="3">
    <location>
        <begin position="1"/>
        <end position="19"/>
    </location>
</feature>
<evidence type="ECO:0000256" key="3">
    <source>
        <dbReference type="SAM" id="SignalP"/>
    </source>
</evidence>
<feature type="chain" id="PRO_5017696681" evidence="3">
    <location>
        <begin position="20"/>
        <end position="350"/>
    </location>
</feature>
<dbReference type="Proteomes" id="UP000262325">
    <property type="component" value="Unassembled WGS sequence"/>
</dbReference>
<gene>
    <name evidence="5" type="ORF">DHM44_09385</name>
</gene>
<dbReference type="Gene3D" id="2.40.50.100">
    <property type="match status" value="1"/>
</dbReference>
<feature type="coiled-coil region" evidence="2">
    <location>
        <begin position="100"/>
        <end position="158"/>
    </location>
</feature>
<dbReference type="SUPFAM" id="SSF111369">
    <property type="entry name" value="HlyD-like secretion proteins"/>
    <property type="match status" value="1"/>
</dbReference>
<dbReference type="InterPro" id="IPR006143">
    <property type="entry name" value="RND_pump_MFP"/>
</dbReference>